<comment type="caution">
    <text evidence="1">The sequence shown here is derived from an EMBL/GenBank/DDBJ whole genome shotgun (WGS) entry which is preliminary data.</text>
</comment>
<proteinExistence type="predicted"/>
<dbReference type="Proteomes" id="UP001186974">
    <property type="component" value="Unassembled WGS sequence"/>
</dbReference>
<reference evidence="1" key="1">
    <citation type="submission" date="2024-09" db="EMBL/GenBank/DDBJ databases">
        <title>Black Yeasts Isolated from many extreme environments.</title>
        <authorList>
            <person name="Coleine C."/>
            <person name="Stajich J.E."/>
            <person name="Selbmann L."/>
        </authorList>
    </citation>
    <scope>NUCLEOTIDE SEQUENCE</scope>
    <source>
        <strain evidence="1">CCFEE 5737</strain>
    </source>
</reference>
<dbReference type="EMBL" id="JAWDJW010000936">
    <property type="protein sequence ID" value="KAK3079762.1"/>
    <property type="molecule type" value="Genomic_DNA"/>
</dbReference>
<keyword evidence="2" id="KW-1185">Reference proteome</keyword>
<sequence length="247" mass="27207">MLGPRNYNRSVTDLGAWNSEYIELIANDAGRSLMGSHQENWFYRSLSESRDRGAVWRIIGNQLVLSRIGSIGEDGAFEYRGGDACNGHRDWISDLVWLDHADYDCETGEGSVGVEFAGTGVASGGTNESIAWAEDNIRPTVAENAELQWHERYYRGYFELHINAKELKAQCFGTATVPSRNPWDLPLTSFTVTAGANKLNRPVAGGRVEAGVLKNGETRHANVTLSTETGDWGVIGFERQIITPPVV</sequence>
<gene>
    <name evidence="1" type="ORF">LTS18_003966</name>
</gene>
<protein>
    <submittedName>
        <fullName evidence="1">Uncharacterized protein</fullName>
    </submittedName>
</protein>
<accession>A0ACC3DSM0</accession>
<evidence type="ECO:0000313" key="2">
    <source>
        <dbReference type="Proteomes" id="UP001186974"/>
    </source>
</evidence>
<organism evidence="1 2">
    <name type="scientific">Coniosporium uncinatum</name>
    <dbReference type="NCBI Taxonomy" id="93489"/>
    <lineage>
        <taxon>Eukaryota</taxon>
        <taxon>Fungi</taxon>
        <taxon>Dikarya</taxon>
        <taxon>Ascomycota</taxon>
        <taxon>Pezizomycotina</taxon>
        <taxon>Dothideomycetes</taxon>
        <taxon>Dothideomycetes incertae sedis</taxon>
        <taxon>Coniosporium</taxon>
    </lineage>
</organism>
<name>A0ACC3DSM0_9PEZI</name>
<evidence type="ECO:0000313" key="1">
    <source>
        <dbReference type="EMBL" id="KAK3079762.1"/>
    </source>
</evidence>